<accession>A0A1U7M4I5</accession>
<dbReference type="GO" id="GO:0046872">
    <property type="term" value="F:metal ion binding"/>
    <property type="evidence" value="ECO:0007669"/>
    <property type="project" value="UniProtKB-KW"/>
</dbReference>
<keyword evidence="3" id="KW-0949">S-adenosyl-L-methionine</keyword>
<protein>
    <recommendedName>
        <fullName evidence="8">Radical SAM core domain-containing protein</fullName>
    </recommendedName>
</protein>
<dbReference type="InterPro" id="IPR007197">
    <property type="entry name" value="rSAM"/>
</dbReference>
<dbReference type="Pfam" id="PF04055">
    <property type="entry name" value="Radical_SAM"/>
    <property type="match status" value="1"/>
</dbReference>
<evidence type="ECO:0000256" key="1">
    <source>
        <dbReference type="ARBA" id="ARBA00001966"/>
    </source>
</evidence>
<evidence type="ECO:0000313" key="9">
    <source>
        <dbReference type="EMBL" id="OLS02196.1"/>
    </source>
</evidence>
<keyword evidence="6" id="KW-0411">Iron-sulfur</keyword>
<dbReference type="PROSITE" id="PS51918">
    <property type="entry name" value="RADICAL_SAM"/>
    <property type="match status" value="1"/>
</dbReference>
<dbReference type="InterPro" id="IPR000385">
    <property type="entry name" value="MoaA_NifB_PqqE_Fe-S-bd_CS"/>
</dbReference>
<dbReference type="AlphaFoldDB" id="A0A1U7M4I5"/>
<dbReference type="InterPro" id="IPR058240">
    <property type="entry name" value="rSAM_sf"/>
</dbReference>
<dbReference type="SFLD" id="SFLDG01384">
    <property type="entry name" value="thioether_bond_formation_requi"/>
    <property type="match status" value="1"/>
</dbReference>
<evidence type="ECO:0000256" key="6">
    <source>
        <dbReference type="ARBA" id="ARBA00023014"/>
    </source>
</evidence>
<dbReference type="CDD" id="cd01335">
    <property type="entry name" value="Radical_SAM"/>
    <property type="match status" value="1"/>
</dbReference>
<dbReference type="SFLD" id="SFLDS00029">
    <property type="entry name" value="Radical_SAM"/>
    <property type="match status" value="1"/>
</dbReference>
<evidence type="ECO:0000256" key="5">
    <source>
        <dbReference type="ARBA" id="ARBA00023004"/>
    </source>
</evidence>
<dbReference type="PANTHER" id="PTHR43273">
    <property type="entry name" value="ANAEROBIC SULFATASE-MATURATING ENZYME HOMOLOG ASLB-RELATED"/>
    <property type="match status" value="1"/>
</dbReference>
<dbReference type="GO" id="GO:0051539">
    <property type="term" value="F:4 iron, 4 sulfur cluster binding"/>
    <property type="evidence" value="ECO:0007669"/>
    <property type="project" value="UniProtKB-KW"/>
</dbReference>
<proteinExistence type="inferred from homology"/>
<keyword evidence="2" id="KW-0004">4Fe-4S</keyword>
<dbReference type="Gene3D" id="3.20.20.70">
    <property type="entry name" value="Aldolase class I"/>
    <property type="match status" value="1"/>
</dbReference>
<comment type="similarity">
    <text evidence="7">Belongs to the radical SAM superfamily. Anaerobic sulfatase-maturating enzyme family.</text>
</comment>
<gene>
    <name evidence="9" type="ORF">TICRE_18360</name>
</gene>
<dbReference type="Proteomes" id="UP000186112">
    <property type="component" value="Unassembled WGS sequence"/>
</dbReference>
<dbReference type="SUPFAM" id="SSF102114">
    <property type="entry name" value="Radical SAM enzymes"/>
    <property type="match status" value="1"/>
</dbReference>
<evidence type="ECO:0000256" key="7">
    <source>
        <dbReference type="ARBA" id="ARBA00023601"/>
    </source>
</evidence>
<reference evidence="9 10" key="1">
    <citation type="submission" date="2016-02" db="EMBL/GenBank/DDBJ databases">
        <title>Genome sequence of Tissierella creatinophila DSM 6911.</title>
        <authorList>
            <person name="Poehlein A."/>
            <person name="Daniel R."/>
        </authorList>
    </citation>
    <scope>NUCLEOTIDE SEQUENCE [LARGE SCALE GENOMIC DNA]</scope>
    <source>
        <strain evidence="9 10">DSM 6911</strain>
    </source>
</reference>
<evidence type="ECO:0000256" key="3">
    <source>
        <dbReference type="ARBA" id="ARBA00022691"/>
    </source>
</evidence>
<evidence type="ECO:0000256" key="2">
    <source>
        <dbReference type="ARBA" id="ARBA00022485"/>
    </source>
</evidence>
<dbReference type="InterPro" id="IPR013785">
    <property type="entry name" value="Aldolase_TIM"/>
</dbReference>
<sequence length="483" mass="57336">MIKMFEFVDLNNNEYFYNNDTGMIFPKLYSGEFENLQSCKIANINKGQIQQIEEFADVLNNNTHIWNQDLLTDNYYVDNGIKQLTFKLTNQCNLRCKYCTYSNHYKNTDTYNNKVLDFETSVKAIDIYMGYIEDHNRVNNGIKVQPHFTFYGGEPLLQYELITRIVEYIKDKYKDFVPQYLMTTNGVLLNQERVDFLKDNKFFLSLSIDGYLENHDRNRVSQEDKGTFNQINNLVNKYLRDYDKWNIFMCYDILTDFNRLKSEENFGDGSDWFFKKIAKVTPVMDINTDYYDQFSDTDINEFRNNFRQMRENYIRNKIENNPIDIISSIIYDYEFIMLDDRQKFRFGGSFYETPIGNCIPGDKLFLQTDGTFTLCEKVPNFPELIIGDINNGIEIKKVQDLIKKINKDLLINCKSCEISKLCMFCYSILEKDDKNKITINTDVCESQKTTLRNKLGNYVYLKTKNPDVFNRFFIDKYISRIYG</sequence>
<dbReference type="OrthoDB" id="9808591at2"/>
<dbReference type="GO" id="GO:0016491">
    <property type="term" value="F:oxidoreductase activity"/>
    <property type="evidence" value="ECO:0007669"/>
    <property type="project" value="InterPro"/>
</dbReference>
<evidence type="ECO:0000259" key="8">
    <source>
        <dbReference type="PROSITE" id="PS51918"/>
    </source>
</evidence>
<dbReference type="EMBL" id="LTDM01000040">
    <property type="protein sequence ID" value="OLS02196.1"/>
    <property type="molecule type" value="Genomic_DNA"/>
</dbReference>
<keyword evidence="4" id="KW-0479">Metal-binding</keyword>
<comment type="caution">
    <text evidence="9">The sequence shown here is derived from an EMBL/GenBank/DDBJ whole genome shotgun (WGS) entry which is preliminary data.</text>
</comment>
<organism evidence="9 10">
    <name type="scientific">Tissierella creatinophila DSM 6911</name>
    <dbReference type="NCBI Taxonomy" id="1123403"/>
    <lineage>
        <taxon>Bacteria</taxon>
        <taxon>Bacillati</taxon>
        <taxon>Bacillota</taxon>
        <taxon>Tissierellia</taxon>
        <taxon>Tissierellales</taxon>
        <taxon>Tissierellaceae</taxon>
        <taxon>Tissierella</taxon>
    </lineage>
</organism>
<keyword evidence="10" id="KW-1185">Reference proteome</keyword>
<evidence type="ECO:0000313" key="10">
    <source>
        <dbReference type="Proteomes" id="UP000186112"/>
    </source>
</evidence>
<comment type="cofactor">
    <cofactor evidence="1">
        <name>[4Fe-4S] cluster</name>
        <dbReference type="ChEBI" id="CHEBI:49883"/>
    </cofactor>
</comment>
<dbReference type="InterPro" id="IPR023867">
    <property type="entry name" value="Sulphatase_maturase_rSAM"/>
</dbReference>
<name>A0A1U7M4I5_TISCR</name>
<keyword evidence="5" id="KW-0408">Iron</keyword>
<feature type="domain" description="Radical SAM core" evidence="8">
    <location>
        <begin position="78"/>
        <end position="324"/>
    </location>
</feature>
<evidence type="ECO:0000256" key="4">
    <source>
        <dbReference type="ARBA" id="ARBA00022723"/>
    </source>
</evidence>
<dbReference type="PROSITE" id="PS01305">
    <property type="entry name" value="MOAA_NIFB_PQQE"/>
    <property type="match status" value="1"/>
</dbReference>
<dbReference type="SFLD" id="SFLDG01386">
    <property type="entry name" value="main_SPASM_domain-containing"/>
    <property type="match status" value="1"/>
</dbReference>
<dbReference type="PANTHER" id="PTHR43273:SF3">
    <property type="entry name" value="ANAEROBIC SULFATASE-MATURATING ENZYME HOMOLOG ASLB-RELATED"/>
    <property type="match status" value="1"/>
</dbReference>
<dbReference type="SFLD" id="SFLDG01067">
    <property type="entry name" value="SPASM/twitch_domain_containing"/>
    <property type="match status" value="1"/>
</dbReference>
<dbReference type="RefSeq" id="WP_075727310.1">
    <property type="nucleotide sequence ID" value="NZ_LTDM01000040.1"/>
</dbReference>